<feature type="region of interest" description="Disordered" evidence="1">
    <location>
        <begin position="1"/>
        <end position="71"/>
    </location>
</feature>
<feature type="compositionally biased region" description="Basic and acidic residues" evidence="1">
    <location>
        <begin position="32"/>
        <end position="71"/>
    </location>
</feature>
<comment type="caution">
    <text evidence="2">The sequence shown here is derived from an EMBL/GenBank/DDBJ whole genome shotgun (WGS) entry which is preliminary data.</text>
</comment>
<feature type="non-terminal residue" evidence="2">
    <location>
        <position position="1"/>
    </location>
</feature>
<evidence type="ECO:0000256" key="1">
    <source>
        <dbReference type="SAM" id="MobiDB-lite"/>
    </source>
</evidence>
<reference evidence="2 3" key="1">
    <citation type="journal article" date="2021" name="Nat. Plants">
        <title>The Taxus genome provides insights into paclitaxel biosynthesis.</title>
        <authorList>
            <person name="Xiong X."/>
            <person name="Gou J."/>
            <person name="Liao Q."/>
            <person name="Li Y."/>
            <person name="Zhou Q."/>
            <person name="Bi G."/>
            <person name="Li C."/>
            <person name="Du R."/>
            <person name="Wang X."/>
            <person name="Sun T."/>
            <person name="Guo L."/>
            <person name="Liang H."/>
            <person name="Lu P."/>
            <person name="Wu Y."/>
            <person name="Zhang Z."/>
            <person name="Ro D.K."/>
            <person name="Shang Y."/>
            <person name="Huang S."/>
            <person name="Yan J."/>
        </authorList>
    </citation>
    <scope>NUCLEOTIDE SEQUENCE [LARGE SCALE GENOMIC DNA]</scope>
    <source>
        <strain evidence="2">Ta-2019</strain>
    </source>
</reference>
<evidence type="ECO:0000313" key="2">
    <source>
        <dbReference type="EMBL" id="KAH9324254.1"/>
    </source>
</evidence>
<accession>A0AA38GLM6</accession>
<keyword evidence="3" id="KW-1185">Reference proteome</keyword>
<dbReference type="Proteomes" id="UP000824469">
    <property type="component" value="Unassembled WGS sequence"/>
</dbReference>
<dbReference type="EMBL" id="JAHRHJ020000002">
    <property type="protein sequence ID" value="KAH9324254.1"/>
    <property type="molecule type" value="Genomic_DNA"/>
</dbReference>
<gene>
    <name evidence="2" type="ORF">KI387_004432</name>
</gene>
<proteinExistence type="predicted"/>
<name>A0AA38GLM6_TAXCH</name>
<organism evidence="2 3">
    <name type="scientific">Taxus chinensis</name>
    <name type="common">Chinese yew</name>
    <name type="synonym">Taxus wallichiana var. chinensis</name>
    <dbReference type="NCBI Taxonomy" id="29808"/>
    <lineage>
        <taxon>Eukaryota</taxon>
        <taxon>Viridiplantae</taxon>
        <taxon>Streptophyta</taxon>
        <taxon>Embryophyta</taxon>
        <taxon>Tracheophyta</taxon>
        <taxon>Spermatophyta</taxon>
        <taxon>Pinopsida</taxon>
        <taxon>Pinidae</taxon>
        <taxon>Conifers II</taxon>
        <taxon>Cupressales</taxon>
        <taxon>Taxaceae</taxon>
        <taxon>Taxus</taxon>
    </lineage>
</organism>
<evidence type="ECO:0000313" key="3">
    <source>
        <dbReference type="Proteomes" id="UP000824469"/>
    </source>
</evidence>
<protein>
    <submittedName>
        <fullName evidence="2">Uncharacterized protein</fullName>
    </submittedName>
</protein>
<feature type="non-terminal residue" evidence="2">
    <location>
        <position position="71"/>
    </location>
</feature>
<sequence length="71" mass="8223">KRQKVTKEEDSEETNSLDAYISDKDDDDLEGGEDHLVYDVHDFEEKGDEGNYNKEDKEKNNEEEVKDQGKG</sequence>
<dbReference type="AlphaFoldDB" id="A0AA38GLM6"/>